<dbReference type="EMBL" id="HG315524">
    <property type="protein sequence ID" value="CDF76726.1"/>
    <property type="molecule type" value="Genomic_RNA"/>
</dbReference>
<evidence type="ECO:0000313" key="1">
    <source>
        <dbReference type="EMBL" id="CDF76726.1"/>
    </source>
</evidence>
<reference evidence="1" key="2">
    <citation type="submission" date="2013-06" db="EMBL/GenBank/DDBJ databases">
        <title>Potato viruses in Egypt.</title>
        <authorList>
            <person name="Zaied M.A."/>
            <person name="Younes H.A."/>
            <person name="Fegla G.I."/>
            <person name="El-Gamal A.M."/>
            <person name="Fathalla M.M."/>
        </authorList>
    </citation>
    <scope>NUCLEOTIDE SEQUENCE</scope>
    <source>
        <strain evidence="1">Sakha</strain>
    </source>
</reference>
<reference evidence="1" key="1">
    <citation type="submission" date="2013-05" db="EMBL/GenBank/DDBJ databases">
        <authorList>
            <person name="Zaied M."/>
        </authorList>
    </citation>
    <scope>NUCLEOTIDE SEQUENCE</scope>
    <source>
        <strain evidence="1">Sakha</strain>
    </source>
</reference>
<name>S0F302_9POTV</name>
<sequence length="133" mass="15229">AGFRSFRRSGNTTCTIAQARICYCSCAQERYSYVPIQECPDNAHPEETGKEGGIISLPDGNSYYCVRDHNCWWRPTFLCGFWGGKGCHPHNSKDAHSKNISHAKVDRGTNEPPYLACEAFYVNQRRFFFNLFF</sequence>
<proteinExistence type="predicted"/>
<protein>
    <submittedName>
        <fullName evidence="1">Polyprotein</fullName>
    </submittedName>
</protein>
<feature type="non-terminal residue" evidence="1">
    <location>
        <position position="133"/>
    </location>
</feature>
<feature type="non-terminal residue" evidence="1">
    <location>
        <position position="1"/>
    </location>
</feature>
<accession>S0F302</accession>
<organism evidence="1">
    <name type="scientific">Potato virus Y</name>
    <dbReference type="NCBI Taxonomy" id="12216"/>
    <lineage>
        <taxon>Viruses</taxon>
        <taxon>Riboviria</taxon>
        <taxon>Orthornavirae</taxon>
        <taxon>Pisuviricota</taxon>
        <taxon>Stelpaviricetes</taxon>
        <taxon>Patatavirales</taxon>
        <taxon>Potyviridae</taxon>
        <taxon>Potyvirus</taxon>
        <taxon>Potyvirus yituberosi</taxon>
    </lineage>
</organism>